<dbReference type="RefSeq" id="WP_188497789.1">
    <property type="nucleotide sequence ID" value="NZ_BMFV01000019.1"/>
</dbReference>
<dbReference type="PANTHER" id="PTHR13355:SF11">
    <property type="entry name" value="GLUCOSAMINE 6-PHOSPHATE N-ACETYLTRANSFERASE"/>
    <property type="match status" value="1"/>
</dbReference>
<evidence type="ECO:0000313" key="2">
    <source>
        <dbReference type="EMBL" id="GGH83935.1"/>
    </source>
</evidence>
<gene>
    <name evidence="2" type="ORF">GCM10007096_25850</name>
</gene>
<dbReference type="SUPFAM" id="SSF55729">
    <property type="entry name" value="Acyl-CoA N-acyltransferases (Nat)"/>
    <property type="match status" value="1"/>
</dbReference>
<dbReference type="Gene3D" id="3.40.630.30">
    <property type="match status" value="1"/>
</dbReference>
<evidence type="ECO:0000313" key="3">
    <source>
        <dbReference type="Proteomes" id="UP000656813"/>
    </source>
</evidence>
<dbReference type="Proteomes" id="UP000656813">
    <property type="component" value="Unassembled WGS sequence"/>
</dbReference>
<keyword evidence="3" id="KW-1185">Reference proteome</keyword>
<name>A0A8J3ENB3_9BACL</name>
<organism evidence="2 3">
    <name type="scientific">Pullulanibacillus pueri</name>
    <dbReference type="NCBI Taxonomy" id="1437324"/>
    <lineage>
        <taxon>Bacteria</taxon>
        <taxon>Bacillati</taxon>
        <taxon>Bacillota</taxon>
        <taxon>Bacilli</taxon>
        <taxon>Bacillales</taxon>
        <taxon>Sporolactobacillaceae</taxon>
        <taxon>Pullulanibacillus</taxon>
    </lineage>
</organism>
<dbReference type="InterPro" id="IPR039143">
    <property type="entry name" value="GNPNAT1-like"/>
</dbReference>
<feature type="domain" description="N-acetyltransferase" evidence="1">
    <location>
        <begin position="3"/>
        <end position="141"/>
    </location>
</feature>
<dbReference type="EMBL" id="BMFV01000019">
    <property type="protein sequence ID" value="GGH83935.1"/>
    <property type="molecule type" value="Genomic_DNA"/>
</dbReference>
<protein>
    <submittedName>
        <fullName evidence="2">N-acetyltransferase</fullName>
    </submittedName>
</protein>
<dbReference type="AlphaFoldDB" id="A0A8J3ENB3"/>
<dbReference type="InterPro" id="IPR000182">
    <property type="entry name" value="GNAT_dom"/>
</dbReference>
<sequence>MDIIIVENEQQYQDALTVRKTVFVEEQQVPMELEVDEHEKSAVHFVIYHEKHPVGAGRIRIKGQTAKVERICVLKEARGQNIGLALMQRIEHVALEKGLKTLVLHAQTHAQGFYEKLGYKVTSDLFYDANIPHVEMTKAIQTTSVVK</sequence>
<reference evidence="2" key="1">
    <citation type="journal article" date="2014" name="Int. J. Syst. Evol. Microbiol.">
        <title>Complete genome sequence of Corynebacterium casei LMG S-19264T (=DSM 44701T), isolated from a smear-ripened cheese.</title>
        <authorList>
            <consortium name="US DOE Joint Genome Institute (JGI-PGF)"/>
            <person name="Walter F."/>
            <person name="Albersmeier A."/>
            <person name="Kalinowski J."/>
            <person name="Ruckert C."/>
        </authorList>
    </citation>
    <scope>NUCLEOTIDE SEQUENCE</scope>
    <source>
        <strain evidence="2">CGMCC 1.12777</strain>
    </source>
</reference>
<comment type="caution">
    <text evidence="2">The sequence shown here is derived from an EMBL/GenBank/DDBJ whole genome shotgun (WGS) entry which is preliminary data.</text>
</comment>
<dbReference type="InterPro" id="IPR016181">
    <property type="entry name" value="Acyl_CoA_acyltransferase"/>
</dbReference>
<dbReference type="CDD" id="cd04301">
    <property type="entry name" value="NAT_SF"/>
    <property type="match status" value="1"/>
</dbReference>
<accession>A0A8J3ENB3</accession>
<dbReference type="Pfam" id="PF13673">
    <property type="entry name" value="Acetyltransf_10"/>
    <property type="match status" value="1"/>
</dbReference>
<dbReference type="PROSITE" id="PS51186">
    <property type="entry name" value="GNAT"/>
    <property type="match status" value="1"/>
</dbReference>
<dbReference type="GO" id="GO:0004343">
    <property type="term" value="F:glucosamine 6-phosphate N-acetyltransferase activity"/>
    <property type="evidence" value="ECO:0007669"/>
    <property type="project" value="TreeGrafter"/>
</dbReference>
<proteinExistence type="predicted"/>
<evidence type="ECO:0000259" key="1">
    <source>
        <dbReference type="PROSITE" id="PS51186"/>
    </source>
</evidence>
<dbReference type="PANTHER" id="PTHR13355">
    <property type="entry name" value="GLUCOSAMINE 6-PHOSPHATE N-ACETYLTRANSFERASE"/>
    <property type="match status" value="1"/>
</dbReference>
<reference evidence="2" key="2">
    <citation type="submission" date="2020-09" db="EMBL/GenBank/DDBJ databases">
        <authorList>
            <person name="Sun Q."/>
            <person name="Zhou Y."/>
        </authorList>
    </citation>
    <scope>NUCLEOTIDE SEQUENCE</scope>
    <source>
        <strain evidence="2">CGMCC 1.12777</strain>
    </source>
</reference>